<feature type="compositionally biased region" description="Basic and acidic residues" evidence="9">
    <location>
        <begin position="3292"/>
        <end position="3301"/>
    </location>
</feature>
<dbReference type="PROSITE" id="PS00420">
    <property type="entry name" value="SRCR_1"/>
    <property type="match status" value="1"/>
</dbReference>
<evidence type="ECO:0000256" key="2">
    <source>
        <dbReference type="ARBA" id="ARBA00022692"/>
    </source>
</evidence>
<feature type="compositionally biased region" description="Low complexity" evidence="9">
    <location>
        <begin position="2859"/>
        <end position="2880"/>
    </location>
</feature>
<dbReference type="Proteomes" id="UP000612055">
    <property type="component" value="Unassembled WGS sequence"/>
</dbReference>
<feature type="region of interest" description="Disordered" evidence="9">
    <location>
        <begin position="2849"/>
        <end position="2949"/>
    </location>
</feature>
<evidence type="ECO:0000256" key="9">
    <source>
        <dbReference type="SAM" id="MobiDB-lite"/>
    </source>
</evidence>
<feature type="transmembrane region" description="Helical" evidence="10">
    <location>
        <begin position="3030"/>
        <end position="3056"/>
    </location>
</feature>
<feature type="domain" description="SRCR" evidence="12">
    <location>
        <begin position="37"/>
        <end position="147"/>
    </location>
</feature>
<feature type="transmembrane region" description="Helical" evidence="10">
    <location>
        <begin position="3232"/>
        <end position="3254"/>
    </location>
</feature>
<keyword evidence="14" id="KW-1185">Reference proteome</keyword>
<accession>A0A835YI95</accession>
<feature type="region of interest" description="Disordered" evidence="9">
    <location>
        <begin position="2692"/>
        <end position="2734"/>
    </location>
</feature>
<dbReference type="InterPro" id="IPR010308">
    <property type="entry name" value="TRP_C"/>
</dbReference>
<feature type="compositionally biased region" description="Low complexity" evidence="9">
    <location>
        <begin position="2758"/>
        <end position="2793"/>
    </location>
</feature>
<evidence type="ECO:0000256" key="11">
    <source>
        <dbReference type="SAM" id="SignalP"/>
    </source>
</evidence>
<feature type="transmembrane region" description="Helical" evidence="10">
    <location>
        <begin position="2653"/>
        <end position="2673"/>
    </location>
</feature>
<feature type="region of interest" description="Disordered" evidence="9">
    <location>
        <begin position="1418"/>
        <end position="1439"/>
    </location>
</feature>
<dbReference type="SMART" id="SM00710">
    <property type="entry name" value="PbH1"/>
    <property type="match status" value="12"/>
</dbReference>
<feature type="domain" description="SRCR" evidence="12">
    <location>
        <begin position="176"/>
        <end position="288"/>
    </location>
</feature>
<feature type="transmembrane region" description="Helical" evidence="10">
    <location>
        <begin position="3144"/>
        <end position="3167"/>
    </location>
</feature>
<dbReference type="PROSITE" id="PS50287">
    <property type="entry name" value="SRCR_2"/>
    <property type="match status" value="3"/>
</dbReference>
<feature type="region of interest" description="Disordered" evidence="9">
    <location>
        <begin position="2971"/>
        <end position="3010"/>
    </location>
</feature>
<dbReference type="GO" id="GO:0016020">
    <property type="term" value="C:membrane"/>
    <property type="evidence" value="ECO:0007669"/>
    <property type="project" value="UniProtKB-SubCell"/>
</dbReference>
<evidence type="ECO:0000256" key="6">
    <source>
        <dbReference type="ARBA" id="ARBA00023136"/>
    </source>
</evidence>
<keyword evidence="4" id="KW-0677">Repeat</keyword>
<feature type="compositionally biased region" description="Gly residues" evidence="9">
    <location>
        <begin position="2882"/>
        <end position="2898"/>
    </location>
</feature>
<keyword evidence="7" id="KW-1015">Disulfide bond</keyword>
<feature type="compositionally biased region" description="Basic and acidic residues" evidence="9">
    <location>
        <begin position="2471"/>
        <end position="2483"/>
    </location>
</feature>
<dbReference type="Gene3D" id="3.10.250.10">
    <property type="entry name" value="SRCR-like domain"/>
    <property type="match status" value="3"/>
</dbReference>
<keyword evidence="2 10" id="KW-0812">Transmembrane</keyword>
<gene>
    <name evidence="13" type="ORF">HYH03_001236</name>
</gene>
<evidence type="ECO:0000256" key="3">
    <source>
        <dbReference type="ARBA" id="ARBA00022729"/>
    </source>
</evidence>
<feature type="domain" description="SRCR" evidence="12">
    <location>
        <begin position="307"/>
        <end position="421"/>
    </location>
</feature>
<dbReference type="InterPro" id="IPR051246">
    <property type="entry name" value="WDR48"/>
</dbReference>
<evidence type="ECO:0000256" key="7">
    <source>
        <dbReference type="ARBA" id="ARBA00023157"/>
    </source>
</evidence>
<reference evidence="13" key="1">
    <citation type="journal article" date="2020" name="bioRxiv">
        <title>Comparative genomics of Chlamydomonas.</title>
        <authorList>
            <person name="Craig R.J."/>
            <person name="Hasan A.R."/>
            <person name="Ness R.W."/>
            <person name="Keightley P.D."/>
        </authorList>
    </citation>
    <scope>NUCLEOTIDE SEQUENCE</scope>
    <source>
        <strain evidence="13">CCAP 11/70</strain>
    </source>
</reference>
<evidence type="ECO:0000256" key="1">
    <source>
        <dbReference type="ARBA" id="ARBA00004167"/>
    </source>
</evidence>
<dbReference type="InterPro" id="IPR001190">
    <property type="entry name" value="SRCR"/>
</dbReference>
<feature type="transmembrane region" description="Helical" evidence="10">
    <location>
        <begin position="3200"/>
        <end position="3220"/>
    </location>
</feature>
<organism evidence="13 14">
    <name type="scientific">Edaphochlamys debaryana</name>
    <dbReference type="NCBI Taxonomy" id="47281"/>
    <lineage>
        <taxon>Eukaryota</taxon>
        <taxon>Viridiplantae</taxon>
        <taxon>Chlorophyta</taxon>
        <taxon>core chlorophytes</taxon>
        <taxon>Chlorophyceae</taxon>
        <taxon>CS clade</taxon>
        <taxon>Chlamydomonadales</taxon>
        <taxon>Chlamydomonadales incertae sedis</taxon>
        <taxon>Edaphochlamys</taxon>
    </lineage>
</organism>
<dbReference type="InterPro" id="IPR011050">
    <property type="entry name" value="Pectin_lyase_fold/virulence"/>
</dbReference>
<evidence type="ECO:0000256" key="4">
    <source>
        <dbReference type="ARBA" id="ARBA00022737"/>
    </source>
</evidence>
<dbReference type="SMART" id="SM00202">
    <property type="entry name" value="SR"/>
    <property type="match status" value="3"/>
</dbReference>
<evidence type="ECO:0000256" key="5">
    <source>
        <dbReference type="ARBA" id="ARBA00022989"/>
    </source>
</evidence>
<dbReference type="GO" id="GO:0043130">
    <property type="term" value="F:ubiquitin binding"/>
    <property type="evidence" value="ECO:0007669"/>
    <property type="project" value="TreeGrafter"/>
</dbReference>
<feature type="compositionally biased region" description="Pro residues" evidence="9">
    <location>
        <begin position="2407"/>
        <end position="2416"/>
    </location>
</feature>
<keyword evidence="6 10" id="KW-0472">Membrane</keyword>
<dbReference type="SUPFAM" id="SSF56487">
    <property type="entry name" value="SRCR-like"/>
    <property type="match status" value="3"/>
</dbReference>
<evidence type="ECO:0000313" key="14">
    <source>
        <dbReference type="Proteomes" id="UP000612055"/>
    </source>
</evidence>
<feature type="region of interest" description="Disordered" evidence="9">
    <location>
        <begin position="2451"/>
        <end position="2483"/>
    </location>
</feature>
<keyword evidence="5 10" id="KW-1133">Transmembrane helix</keyword>
<evidence type="ECO:0000259" key="12">
    <source>
        <dbReference type="PROSITE" id="PS50287"/>
    </source>
</evidence>
<name>A0A835YI95_9CHLO</name>
<evidence type="ECO:0000256" key="10">
    <source>
        <dbReference type="SAM" id="Phobius"/>
    </source>
</evidence>
<comment type="subcellular location">
    <subcellularLocation>
        <location evidence="1">Membrane</location>
        <topology evidence="1">Single-pass membrane protein</topology>
    </subcellularLocation>
</comment>
<sequence>MRSRQECWPLQAFIISALLVARISAEDSAPDAVEGDLFLINGASASPFPTTGVLMVQHSGEWRPVCDDGFGAAEAHVACGQLLGFPEWYGPGNAGHVVANEFWAPDLPSWLDQVACNGTETRLVDCAHAAWGVSDCALTEAVALNCPAGPKEPPAPSAPPGEEQLGANVGSTVGELRLVGGSTPSEGRLEVAYRQQWGTVCGFMFGPEDARVACRALGLPHEGAQVLDARVFSQLGTPGDLGSPAQAPPIWLDNLGCSGTETSLAQCPSNGWGVSGCTHLQNVGLRCAVAASSDAGTATRDSEAGLIRLRLDSPPSGGRVAGVVEVLHEGTWGRICLTPATTAATYAVLCRELGYAAEGAAPEPGLSRDLKHRTTYRPFWLADVACGGGEASVRHCRSLGWGAHSCDPLGFHEQPLALSCALPAGADGTDPSPSAPALATPPVIPPPARTGANETAVCSLTLLGRGSAEELSQASGFGEDSQLLSASLHCRTASGAPLPVAAGKRLRDLLTATPGAKSGVTLTTRMQAGNDTALDEEWGLTFSGLEALALVDSVVRDIRLSRAGPLLQFVDCATLSLTNLNMTNCLVTGNTVVYGGAYDTSWHDTAVSNPTYFTEPTPCVRETVGYGAIVVTSDDAPDATLHVVLESTALDFNGGHRGAALTVLTQSLQAETGQQLTIINGSLVGNTVRAHEALWWPEWPCDASFSGGALYLASSVMDAIGRVTLSGQTRALRNQAARDGGFLYTNMRNLTLSGGSQLALNDATCGDGGAAAMVSQFDEAFSYIPQAFIYVSNGSAVDGNRAAGDGGAIHVSWAAVMLLEVSNGSSVSGNTARGPEGGGALHVGDGVLCYLVLKDGARVCNNTATAGNGGAFALRGYKIQSEELASVYAATLVLAAGGSGTAMGGNRAAAGQGGFGSFVNFQDTQLVLYGGAELSYNYALGHGGAIRALPMPGGRFNLSMTDSSVAGNACGVDGITSDGGAFWLTDGGVITVSNSTLTDNAASGRGGALSVTGPLWYAGLYGSTLSGNTAGKSGGAMVVQHPGVEYLEVSGCRLLDNTATVSGGAVALMGTYAGSAAFWNTTIEGNRALTGDGGAIDWQVSLPDAHPTTGDTLVSPLLNLTATTLRNNQASYGQGGGLFVRPRALTLPANAIGPRPNMTILIRNGSLFEGNTAAGSGAGLNLLASRQELDVFVSVDQSWFVSNRAGDSVSSVTGSGASGGGISMGFTGSVDAGSPSACGLLLRGSTFYGNRCGGGHGGAVRLISCTANVTDTLFQRDTASLHGGSIYVTEEEVLRAPGGGSTADPRFSDELPKLPGANATTPEASVRRRLAGSDAETPFSTAPYGAPYVPYSSSGQRYELHVLGSRFVACAAVAGDGGAVYIKTRGPTRFVDTAFSFCSAGMRGGALASTFSLLNATSDASTSSPQKGSTNPEDASVPRLEVSGGSFVENTADADGGALAVGWAGAVRVRRARFERNAAGHGENGRGTGGAIALAVSAVDQADVLRAFARLSSGGGGVDGGGNSAGGSAGGGGGGGAAMVLEVEGSAFVNNSCTSSEGVGGGAVMALWDSTGAPDVHLPLRVSFSACQLSGNVAHSGSGGALFAAVWRDPAASRASRSLPNSTAASSSINTTTSLPSPLVVEFKHCEVARNMADQQGGAIKVIRPRHAATSTSLGVEAPARLLILNSSLTASLAESDGGAVCAMLDDGQVEIAASSLVGNLCGGQLGACGGGALHVSSAAAVAIQHSLIANNQATLGGGLHVASIQTLAAAVAPSSTPGSGTSAGAAAAALAPVGTALLMYGTTVRDNAAVLAGLFGIASDAALRGGGLYLEGAVAAALLNCNLTVGNDADWGAALASTQKCPLGLGAPGPGPAASAPSPTAPLPWSGAVARSAVWTWALLERARGVGCWMLGLYNTLLPSIALGVLKDRALGNKTTAAAPTAPAPADEQTPIEDATGMPLYLTDTSASSLAVSCRPEDTGAAAPSVVPASASGNVSQQLATTEAGLWRVAESFLGSRNNVSSASAPLTSATNSRRVPLLSALDRCRELSYNDSRLPADRMQATLQDNSVAYLGLSPWRLQLGCVVAKPGSAAVVLPYTGPNDTARASTAAATPSSTVECMGPSSVTGTLAFQAGALYDIEVEMVNGLGQRITATEALYELSFRIEADLPPPLAAAAASAPAVKAALGGGGFAVVQARALSAVLSGGVARYSQVGISGWPGRYVLVVTPKVLLGEEGGTGGGAGGANASSRGVPELRVPAYLTPCNLGERLDARRSLQGTPPLTSCFACTDEQFSLWRDTRPDLQALVASRLAAQPDGAPVPALLAAVAEMAEWVGNTTEVSVCSNCPEGAFCPGSAFVVPLPGYWHSAANSTQMHRCVEEDACTGWPEAEAAPDNPTSASASGTSPAPPSPPPPAKAGSSSKPENDERVKGLQLCQTAWYGQWPHGASLPAARANGSSAGDTSSGGGGGGKDEGGQAQDKEEGKGPAACLLWGLDEHDPDSYMQQQCADGYGGRLCSVCQQGYFGSLELSCDKCLSVSRTALLGVLQFLVSVVLCLYTVWTNLREGTAEEVEAAVRDHSISAGDVVKAVLVHIQIFITVTRLNMGWPGIIERFQATLRSAAGAEGAVAYSPSCLFPEADAAEAARVETLTGLLQPVVVMATVAVVWVGRWLVVNRHRWLQRPAPGQTAAELPAASGACPEAADQRQGDTRSAETAAAEGWGRKASEAAGHTAADGTATLAVRDTAAGVDDVQSDVDAPPSGAHASPSSRGAASASAPLAAPPHASTTPATAPLSPPEDPTALRPLKLRLKGASKGCADDGSDGPLSAVASPRTPAALPTCTVALTATAGGAEDGPGSSGSARGGSARSGASAANGARRSGGSDGGSGGSIGGSGGSGPLSQAHAVRTPMQAQRRTGVGKEQVVDAPPLPLGDRGAPPTPAKLTEAADADVAAGGRESVVALKDVAVAVRQSKDGSMGPGGREEWKDGKGPGGEEGAVADEDESERPSAKATKVLKELDSHLSLPRQLSVVATVVVFILYSGWSQAALSIFACYALDDGTGPYPELQQAAWVRGYWMRNMDLACYAGEHATLYVPLGIVAVLLVCAGPPIASAVILYRHKDCLDDRRTQLVYGFMYTRYKRQWWWWESVVQLQMLALVVVDVFGRALSLEQQALTMLLSMTVISALNAACSPLHHPTLGLLDFVSMAVLSATVMMGLFAADMKDDKNAEKEIIGVCIVVINAALLAAFVALIAYSSRRALSSAARAASARAATFRSASSRRLQRMRSSGVRSGEEAGKRVD</sequence>
<feature type="compositionally biased region" description="Polar residues" evidence="9">
    <location>
        <begin position="1418"/>
        <end position="1433"/>
    </location>
</feature>
<protein>
    <recommendedName>
        <fullName evidence="12">SRCR domain-containing protein</fullName>
    </recommendedName>
</protein>
<dbReference type="PRINTS" id="PR00258">
    <property type="entry name" value="SPERACTRCPTR"/>
</dbReference>
<feature type="region of interest" description="Disordered" evidence="9">
    <location>
        <begin position="2388"/>
        <end position="2429"/>
    </location>
</feature>
<feature type="region of interest" description="Disordered" evidence="9">
    <location>
        <begin position="1296"/>
        <end position="1323"/>
    </location>
</feature>
<dbReference type="PANTHER" id="PTHR19862:SF14">
    <property type="entry name" value="WD REPEAT-CONTAINING PROTEIN 48"/>
    <property type="match status" value="1"/>
</dbReference>
<feature type="transmembrane region" description="Helical" evidence="10">
    <location>
        <begin position="3092"/>
        <end position="3117"/>
    </location>
</feature>
<feature type="chain" id="PRO_5032823426" description="SRCR domain-containing protein" evidence="11">
    <location>
        <begin position="26"/>
        <end position="3301"/>
    </location>
</feature>
<feature type="region of interest" description="Disordered" evidence="9">
    <location>
        <begin position="2752"/>
        <end position="2833"/>
    </location>
</feature>
<comment type="caution">
    <text evidence="13">The sequence shown here is derived from an EMBL/GenBank/DDBJ whole genome shotgun (WGS) entry which is preliminary data.</text>
</comment>
<dbReference type="InterPro" id="IPR036772">
    <property type="entry name" value="SRCR-like_dom_sf"/>
</dbReference>
<dbReference type="Pfam" id="PF06011">
    <property type="entry name" value="TRP"/>
    <property type="match status" value="1"/>
</dbReference>
<keyword evidence="8" id="KW-0325">Glycoprotein</keyword>
<dbReference type="SUPFAM" id="SSF51126">
    <property type="entry name" value="Pectin lyase-like"/>
    <property type="match status" value="1"/>
</dbReference>
<dbReference type="OrthoDB" id="544664at2759"/>
<dbReference type="GO" id="GO:0000724">
    <property type="term" value="P:double-strand break repair via homologous recombination"/>
    <property type="evidence" value="ECO:0007669"/>
    <property type="project" value="TreeGrafter"/>
</dbReference>
<dbReference type="EMBL" id="JAEHOE010000002">
    <property type="protein sequence ID" value="KAG2501456.1"/>
    <property type="molecule type" value="Genomic_DNA"/>
</dbReference>
<feature type="compositionally biased region" description="Basic and acidic residues" evidence="9">
    <location>
        <begin position="2703"/>
        <end position="2712"/>
    </location>
</feature>
<dbReference type="FunFam" id="3.10.250.10:FF:000001">
    <property type="entry name" value="Lysyl oxidase 4 isoform X1"/>
    <property type="match status" value="1"/>
</dbReference>
<dbReference type="InterPro" id="IPR006626">
    <property type="entry name" value="PbH1"/>
</dbReference>
<feature type="region of interest" description="Disordered" evidence="9">
    <location>
        <begin position="3277"/>
        <end position="3301"/>
    </location>
</feature>
<dbReference type="PANTHER" id="PTHR19862">
    <property type="entry name" value="WD REPEAT-CONTAINING PROTEIN 48"/>
    <property type="match status" value="1"/>
</dbReference>
<evidence type="ECO:0000256" key="8">
    <source>
        <dbReference type="ARBA" id="ARBA00023180"/>
    </source>
</evidence>
<dbReference type="FunFam" id="3.10.250.10:FF:000016">
    <property type="entry name" value="Scavenger receptor cysteine-rich protein type 12"/>
    <property type="match status" value="1"/>
</dbReference>
<dbReference type="Pfam" id="PF00530">
    <property type="entry name" value="SRCR"/>
    <property type="match status" value="3"/>
</dbReference>
<feature type="signal peptide" evidence="11">
    <location>
        <begin position="1"/>
        <end position="25"/>
    </location>
</feature>
<proteinExistence type="predicted"/>
<keyword evidence="3 11" id="KW-0732">Signal</keyword>
<feature type="compositionally biased region" description="Low complexity" evidence="9">
    <location>
        <begin position="2397"/>
        <end position="2406"/>
    </location>
</feature>
<evidence type="ECO:0000313" key="13">
    <source>
        <dbReference type="EMBL" id="KAG2501456.1"/>
    </source>
</evidence>